<feature type="site" description="Increases basicity of active site His" evidence="2">
    <location>
        <position position="144"/>
    </location>
</feature>
<dbReference type="Proteomes" id="UP000031473">
    <property type="component" value="Unassembled WGS sequence"/>
</dbReference>
<reference evidence="5 6" key="1">
    <citation type="submission" date="2014-10" db="EMBL/GenBank/DDBJ databases">
        <title>Kaistella jeonii genome.</title>
        <authorList>
            <person name="Clayton J.T."/>
            <person name="Newman J.D."/>
        </authorList>
    </citation>
    <scope>NUCLEOTIDE SEQUENCE [LARGE SCALE GENOMIC DNA]</scope>
    <source>
        <strain evidence="5 6">DSM 17048</strain>
    </source>
</reference>
<feature type="active site" description="Proton acceptor" evidence="2">
    <location>
        <position position="143"/>
    </location>
</feature>
<evidence type="ECO:0000256" key="2">
    <source>
        <dbReference type="PIRSR" id="PIRSR620019-1"/>
    </source>
</evidence>
<feature type="domain" description="PglD N-terminal" evidence="4">
    <location>
        <begin position="7"/>
        <end position="88"/>
    </location>
</feature>
<dbReference type="InterPro" id="IPR011004">
    <property type="entry name" value="Trimer_LpxA-like_sf"/>
</dbReference>
<dbReference type="GO" id="GO:0016740">
    <property type="term" value="F:transferase activity"/>
    <property type="evidence" value="ECO:0007669"/>
    <property type="project" value="UniProtKB-KW"/>
</dbReference>
<dbReference type="EMBL" id="JSYL01000004">
    <property type="protein sequence ID" value="KIA89126.1"/>
    <property type="molecule type" value="Genomic_DNA"/>
</dbReference>
<dbReference type="Gene3D" id="2.160.10.10">
    <property type="entry name" value="Hexapeptide repeat proteins"/>
    <property type="match status" value="1"/>
</dbReference>
<dbReference type="SUPFAM" id="SSF51161">
    <property type="entry name" value="Trimeric LpxA-like enzymes"/>
    <property type="match status" value="1"/>
</dbReference>
<keyword evidence="5" id="KW-0808">Transferase</keyword>
<evidence type="ECO:0000259" key="4">
    <source>
        <dbReference type="Pfam" id="PF17836"/>
    </source>
</evidence>
<feature type="binding site" evidence="3">
    <location>
        <position position="73"/>
    </location>
    <ligand>
        <name>substrate</name>
    </ligand>
</feature>
<dbReference type="Gene3D" id="3.40.50.20">
    <property type="match status" value="1"/>
</dbReference>
<dbReference type="STRING" id="266749.SAMN05421876_10422"/>
<comment type="similarity">
    <text evidence="1">Belongs to the transferase hexapeptide repeat family.</text>
</comment>
<dbReference type="InterPro" id="IPR050179">
    <property type="entry name" value="Trans_hexapeptide_repeat"/>
</dbReference>
<feature type="binding site" evidence="3">
    <location>
        <position position="152"/>
    </location>
    <ligand>
        <name>acetyl-CoA</name>
        <dbReference type="ChEBI" id="CHEBI:57288"/>
    </ligand>
</feature>
<evidence type="ECO:0000256" key="3">
    <source>
        <dbReference type="PIRSR" id="PIRSR620019-2"/>
    </source>
</evidence>
<dbReference type="NCBIfam" id="TIGR03570">
    <property type="entry name" value="NeuD_NnaD"/>
    <property type="match status" value="1"/>
</dbReference>
<comment type="caution">
    <text evidence="5">The sequence shown here is derived from an EMBL/GenBank/DDBJ whole genome shotgun (WGS) entry which is preliminary data.</text>
</comment>
<protein>
    <submittedName>
        <fullName evidence="5">Acetyltransferase</fullName>
    </submittedName>
</protein>
<name>A0A0C1CXQ7_9FLAO</name>
<keyword evidence="6" id="KW-1185">Reference proteome</keyword>
<dbReference type="OrthoDB" id="9794407at2"/>
<dbReference type="PANTHER" id="PTHR43300">
    <property type="entry name" value="ACETYLTRANSFERASE"/>
    <property type="match status" value="1"/>
</dbReference>
<dbReference type="PANTHER" id="PTHR43300:SF7">
    <property type="entry name" value="UDP-N-ACETYLBACILLOSAMINE N-ACETYLTRANSFERASE"/>
    <property type="match status" value="1"/>
</dbReference>
<dbReference type="RefSeq" id="WP_039351733.1">
    <property type="nucleotide sequence ID" value="NZ_FOLA01000004.1"/>
</dbReference>
<dbReference type="AlphaFoldDB" id="A0A0C1CXQ7"/>
<accession>A0A0C1CXQ7</accession>
<dbReference type="CDD" id="cd03360">
    <property type="entry name" value="LbH_AT_putative"/>
    <property type="match status" value="1"/>
</dbReference>
<organism evidence="5 6">
    <name type="scientific">Kaistella jeonii</name>
    <dbReference type="NCBI Taxonomy" id="266749"/>
    <lineage>
        <taxon>Bacteria</taxon>
        <taxon>Pseudomonadati</taxon>
        <taxon>Bacteroidota</taxon>
        <taxon>Flavobacteriia</taxon>
        <taxon>Flavobacteriales</taxon>
        <taxon>Weeksellaceae</taxon>
        <taxon>Chryseobacterium group</taxon>
        <taxon>Kaistella</taxon>
    </lineage>
</organism>
<evidence type="ECO:0000256" key="1">
    <source>
        <dbReference type="ARBA" id="ARBA00007274"/>
    </source>
</evidence>
<dbReference type="InterPro" id="IPR020019">
    <property type="entry name" value="AcTrfase_PglD-like"/>
</dbReference>
<evidence type="ECO:0000313" key="5">
    <source>
        <dbReference type="EMBL" id="KIA89126.1"/>
    </source>
</evidence>
<sequence>MNKIRKNIVLIGGGGHCKSCIEVIESTEAYNIIGILDLPAEFGKKVLDYQVIGNDDDYEKFHLAGCCFLITTGQIKSAEVRKRIFSQLNILHAEIETVIASTATVSKYSIIGKGTIVMHHCFINAGAQIDENCIINTASVIEHDVVIKSHCHISTKTIINGDCKIGSETFIGSSSCVSNGVNITNNVIIGAGSLVLNKIEKSGTYFGNPVEKK</sequence>
<evidence type="ECO:0000313" key="6">
    <source>
        <dbReference type="Proteomes" id="UP000031473"/>
    </source>
</evidence>
<gene>
    <name evidence="5" type="ORF">OA86_08675</name>
</gene>
<dbReference type="InterPro" id="IPR041561">
    <property type="entry name" value="PglD_N"/>
</dbReference>
<dbReference type="Pfam" id="PF17836">
    <property type="entry name" value="PglD_N"/>
    <property type="match status" value="1"/>
</dbReference>
<proteinExistence type="inferred from homology"/>